<evidence type="ECO:0000256" key="2">
    <source>
        <dbReference type="ARBA" id="ARBA00023004"/>
    </source>
</evidence>
<comment type="function">
    <text evidence="7 8">Catalyzes the ferrous insertion into protoporphyrin IX.</text>
</comment>
<comment type="catalytic activity">
    <reaction evidence="6">
        <text>Fe-coproporphyrin III + 2 H(+) = coproporphyrin III + Fe(2+)</text>
        <dbReference type="Rhea" id="RHEA:49572"/>
        <dbReference type="ChEBI" id="CHEBI:15378"/>
        <dbReference type="ChEBI" id="CHEBI:29033"/>
        <dbReference type="ChEBI" id="CHEBI:68438"/>
        <dbReference type="ChEBI" id="CHEBI:131725"/>
        <dbReference type="EC" id="4.99.1.9"/>
    </reaction>
    <physiologicalReaction direction="right-to-left" evidence="6">
        <dbReference type="Rhea" id="RHEA:49574"/>
    </physiologicalReaction>
</comment>
<dbReference type="EC" id="4.98.1.1" evidence="7 8"/>
<dbReference type="CDD" id="cd03411">
    <property type="entry name" value="Ferrochelatase_N"/>
    <property type="match status" value="1"/>
</dbReference>
<feature type="binding site" evidence="7">
    <location>
        <position position="275"/>
    </location>
    <ligand>
        <name>Fe(2+)</name>
        <dbReference type="ChEBI" id="CHEBI:29033"/>
    </ligand>
</feature>
<evidence type="ECO:0000256" key="3">
    <source>
        <dbReference type="ARBA" id="ARBA00023133"/>
    </source>
</evidence>
<dbReference type="PROSITE" id="PS00534">
    <property type="entry name" value="FERROCHELATASE"/>
    <property type="match status" value="1"/>
</dbReference>
<sequence length="335" mass="36389">MEGVNTSKTAVVLFNLGGPDRPEAVQPFLFNLFNDKAIIGAPGPIRWLLAKYISKKRAPIARDIYAHLGGGSPLLPQTQAQVRALEQALGEGYRCFIAMRYWHPFAHEAARAIKDWGAERVILLPLYPQFSTTTTGSSVTDWHRAAKDCGLDLPTSLVCCYPTQAGLVAAMAELARTGYDEAKAKGVPRVLFSAHGLPKKIVERGDPYQAQVELTARAVSAAMGIEGLDWSICYQSRVGPMEWIGPSTEAELERAARDKVPVVIVPVAFVSEHSETLVELDIEYRHRADQLGIPGYVRVPALGCHTGFIQGLAQVALHPSRGEACGRLGRSCASC</sequence>
<dbReference type="UniPathway" id="UPA00252">
    <property type="reaction ID" value="UER00325"/>
</dbReference>
<organism evidence="9 10">
    <name type="scientific">Paramagnetospirillum marisnigri</name>
    <dbReference type="NCBI Taxonomy" id="1285242"/>
    <lineage>
        <taxon>Bacteria</taxon>
        <taxon>Pseudomonadati</taxon>
        <taxon>Pseudomonadota</taxon>
        <taxon>Alphaproteobacteria</taxon>
        <taxon>Rhodospirillales</taxon>
        <taxon>Magnetospirillaceae</taxon>
        <taxon>Paramagnetospirillum</taxon>
    </lineage>
</organism>
<comment type="catalytic activity">
    <reaction evidence="7 8">
        <text>heme b + 2 H(+) = protoporphyrin IX + Fe(2+)</text>
        <dbReference type="Rhea" id="RHEA:22584"/>
        <dbReference type="ChEBI" id="CHEBI:15378"/>
        <dbReference type="ChEBI" id="CHEBI:29033"/>
        <dbReference type="ChEBI" id="CHEBI:57306"/>
        <dbReference type="ChEBI" id="CHEBI:60344"/>
        <dbReference type="EC" id="4.98.1.1"/>
    </reaction>
</comment>
<keyword evidence="10" id="KW-1185">Reference proteome</keyword>
<dbReference type="OrthoDB" id="9809741at2"/>
<dbReference type="InterPro" id="IPR033644">
    <property type="entry name" value="Ferrochelatase_C"/>
</dbReference>
<dbReference type="InterPro" id="IPR033659">
    <property type="entry name" value="Ferrochelatase_N"/>
</dbReference>
<protein>
    <recommendedName>
        <fullName evidence="7 8">Ferrochelatase</fullName>
        <ecNumber evidence="7 8">4.98.1.1</ecNumber>
    </recommendedName>
    <alternativeName>
        <fullName evidence="7">Heme synthase</fullName>
    </alternativeName>
    <alternativeName>
        <fullName evidence="7">Protoheme ferro-lyase</fullName>
    </alternativeName>
</protein>
<evidence type="ECO:0000256" key="5">
    <source>
        <dbReference type="ARBA" id="ARBA00023244"/>
    </source>
</evidence>
<dbReference type="InterPro" id="IPR001015">
    <property type="entry name" value="Ferrochelatase"/>
</dbReference>
<dbReference type="AlphaFoldDB" id="A0A178MQI1"/>
<dbReference type="PANTHER" id="PTHR11108">
    <property type="entry name" value="FERROCHELATASE"/>
    <property type="match status" value="1"/>
</dbReference>
<evidence type="ECO:0000256" key="4">
    <source>
        <dbReference type="ARBA" id="ARBA00023239"/>
    </source>
</evidence>
<accession>A0A178MQI1</accession>
<keyword evidence="7" id="KW-0479">Metal-binding</keyword>
<dbReference type="PANTHER" id="PTHR11108:SF1">
    <property type="entry name" value="FERROCHELATASE, MITOCHONDRIAL"/>
    <property type="match status" value="1"/>
</dbReference>
<evidence type="ECO:0000256" key="7">
    <source>
        <dbReference type="HAMAP-Rule" id="MF_00323"/>
    </source>
</evidence>
<comment type="pathway">
    <text evidence="7 8">Porphyrin-containing compound metabolism; protoheme biosynthesis; protoheme from protoporphyrin-IX: step 1/1.</text>
</comment>
<feature type="binding site" evidence="7">
    <location>
        <position position="195"/>
    </location>
    <ligand>
        <name>Fe(2+)</name>
        <dbReference type="ChEBI" id="CHEBI:29033"/>
    </ligand>
</feature>
<comment type="similarity">
    <text evidence="1 7 8">Belongs to the ferrochelatase family.</text>
</comment>
<proteinExistence type="inferred from homology"/>
<keyword evidence="7 8" id="KW-0963">Cytoplasm</keyword>
<evidence type="ECO:0000313" key="9">
    <source>
        <dbReference type="EMBL" id="OAN50335.1"/>
    </source>
</evidence>
<dbReference type="NCBIfam" id="TIGR00109">
    <property type="entry name" value="hemH"/>
    <property type="match status" value="1"/>
</dbReference>
<dbReference type="GO" id="GO:0005737">
    <property type="term" value="C:cytoplasm"/>
    <property type="evidence" value="ECO:0007669"/>
    <property type="project" value="UniProtKB-SubCell"/>
</dbReference>
<reference evidence="9 10" key="1">
    <citation type="submission" date="2016-04" db="EMBL/GenBank/DDBJ databases">
        <title>Draft genome sequence of freshwater magnetotactic bacteria Magnetospirillum marisnigri SP-1 and Magnetospirillum moscoviense BB-1.</title>
        <authorList>
            <person name="Koziaeva V."/>
            <person name="Dziuba M.V."/>
            <person name="Ivanov T.M."/>
            <person name="Kuznetsov B."/>
            <person name="Grouzdev D.S."/>
        </authorList>
    </citation>
    <scope>NUCLEOTIDE SEQUENCE [LARGE SCALE GENOMIC DNA]</scope>
    <source>
        <strain evidence="9 10">SP-1</strain>
    </source>
</reference>
<keyword evidence="5 7" id="KW-0627">Porphyrin biosynthesis</keyword>
<dbReference type="Pfam" id="PF00762">
    <property type="entry name" value="Ferrochelatase"/>
    <property type="match status" value="1"/>
</dbReference>
<dbReference type="EMBL" id="LWQT01000055">
    <property type="protein sequence ID" value="OAN50335.1"/>
    <property type="molecule type" value="Genomic_DNA"/>
</dbReference>
<comment type="caution">
    <text evidence="9">The sequence shown here is derived from an EMBL/GenBank/DDBJ whole genome shotgun (WGS) entry which is preliminary data.</text>
</comment>
<name>A0A178MQI1_9PROT</name>
<evidence type="ECO:0000256" key="6">
    <source>
        <dbReference type="ARBA" id="ARBA00024536"/>
    </source>
</evidence>
<dbReference type="STRING" id="1285242.A6A04_02770"/>
<dbReference type="Proteomes" id="UP000078428">
    <property type="component" value="Unassembled WGS sequence"/>
</dbReference>
<dbReference type="SUPFAM" id="SSF53800">
    <property type="entry name" value="Chelatase"/>
    <property type="match status" value="1"/>
</dbReference>
<evidence type="ECO:0000313" key="10">
    <source>
        <dbReference type="Proteomes" id="UP000078428"/>
    </source>
</evidence>
<gene>
    <name evidence="7" type="primary">hemH</name>
    <name evidence="9" type="ORF">A6A04_02770</name>
</gene>
<dbReference type="RefSeq" id="WP_068492805.1">
    <property type="nucleotide sequence ID" value="NZ_LWQT01000055.1"/>
</dbReference>
<comment type="subcellular location">
    <subcellularLocation>
        <location evidence="7 8">Cytoplasm</location>
    </subcellularLocation>
</comment>
<dbReference type="GO" id="GO:0004325">
    <property type="term" value="F:ferrochelatase activity"/>
    <property type="evidence" value="ECO:0007669"/>
    <property type="project" value="UniProtKB-UniRule"/>
</dbReference>
<keyword evidence="3 7" id="KW-0350">Heme biosynthesis</keyword>
<dbReference type="HAMAP" id="MF_00323">
    <property type="entry name" value="Ferrochelatase"/>
    <property type="match status" value="1"/>
</dbReference>
<keyword evidence="4 7" id="KW-0456">Lyase</keyword>
<dbReference type="InterPro" id="IPR019772">
    <property type="entry name" value="Ferrochelatase_AS"/>
</dbReference>
<dbReference type="Gene3D" id="3.40.50.1400">
    <property type="match status" value="2"/>
</dbReference>
<evidence type="ECO:0000256" key="8">
    <source>
        <dbReference type="RuleBase" id="RU000607"/>
    </source>
</evidence>
<keyword evidence="2 7" id="KW-0408">Iron</keyword>
<dbReference type="CDD" id="cd00419">
    <property type="entry name" value="Ferrochelatase_C"/>
    <property type="match status" value="1"/>
</dbReference>
<dbReference type="GO" id="GO:0046872">
    <property type="term" value="F:metal ion binding"/>
    <property type="evidence" value="ECO:0007669"/>
    <property type="project" value="UniProtKB-KW"/>
</dbReference>
<evidence type="ECO:0000256" key="1">
    <source>
        <dbReference type="ARBA" id="ARBA00007718"/>
    </source>
</evidence>
<dbReference type="GO" id="GO:0006783">
    <property type="term" value="P:heme biosynthetic process"/>
    <property type="evidence" value="ECO:0007669"/>
    <property type="project" value="UniProtKB-UniRule"/>
</dbReference>